<comment type="caution">
    <text evidence="3">The sequence shown here is derived from an EMBL/GenBank/DDBJ whole genome shotgun (WGS) entry which is preliminary data.</text>
</comment>
<accession>A0A930BR78</accession>
<dbReference type="CDD" id="cd00586">
    <property type="entry name" value="4HBT"/>
    <property type="match status" value="1"/>
</dbReference>
<sequence>MPRIFIDRFTVGADSIDLNGHVNNQEYVRWMQDVATAHSSAQGWTLARYLAAGVTWVIRSHFIEYLRPAFRDDEILLATWVAGMDAQGSPRQYRFVRARDGKTLVEAETRWVFCDLQSGRPRDIPADVAAAFPLVTDAAEVRAAIQAACSR</sequence>
<evidence type="ECO:0000256" key="2">
    <source>
        <dbReference type="ARBA" id="ARBA00022801"/>
    </source>
</evidence>
<evidence type="ECO:0000313" key="3">
    <source>
        <dbReference type="EMBL" id="MBF1163841.1"/>
    </source>
</evidence>
<protein>
    <submittedName>
        <fullName evidence="3">Acyl-CoA thioesterase</fullName>
    </submittedName>
</protein>
<proteinExistence type="inferred from homology"/>
<dbReference type="PANTHER" id="PTHR31793">
    <property type="entry name" value="4-HYDROXYBENZOYL-COA THIOESTERASE FAMILY MEMBER"/>
    <property type="match status" value="1"/>
</dbReference>
<dbReference type="EMBL" id="JABZMI010000019">
    <property type="protein sequence ID" value="MBF1163841.1"/>
    <property type="molecule type" value="Genomic_DNA"/>
</dbReference>
<keyword evidence="2" id="KW-0378">Hydrolase</keyword>
<dbReference type="InterPro" id="IPR029069">
    <property type="entry name" value="HotDog_dom_sf"/>
</dbReference>
<dbReference type="InterPro" id="IPR050563">
    <property type="entry name" value="4-hydroxybenzoyl-CoA_TE"/>
</dbReference>
<evidence type="ECO:0000313" key="4">
    <source>
        <dbReference type="Proteomes" id="UP000718593"/>
    </source>
</evidence>
<dbReference type="PANTHER" id="PTHR31793:SF27">
    <property type="entry name" value="NOVEL THIOESTERASE SUPERFAMILY DOMAIN AND SAPOSIN A-TYPE DOMAIN CONTAINING PROTEIN (0610012H03RIK)"/>
    <property type="match status" value="1"/>
</dbReference>
<comment type="similarity">
    <text evidence="1">Belongs to the 4-hydroxybenzoyl-CoA thioesterase family.</text>
</comment>
<dbReference type="SUPFAM" id="SSF54637">
    <property type="entry name" value="Thioesterase/thiol ester dehydrase-isomerase"/>
    <property type="match status" value="1"/>
</dbReference>
<reference evidence="3" key="1">
    <citation type="submission" date="2020-04" db="EMBL/GenBank/DDBJ databases">
        <title>Deep metagenomics examines the oral microbiome during advanced dental caries in children, revealing novel taxa and co-occurrences with host molecules.</title>
        <authorList>
            <person name="Baker J.L."/>
            <person name="Morton J.T."/>
            <person name="Dinis M."/>
            <person name="Alvarez R."/>
            <person name="Tran N.C."/>
            <person name="Knight R."/>
            <person name="Edlund A."/>
        </authorList>
    </citation>
    <scope>NUCLEOTIDE SEQUENCE</scope>
    <source>
        <strain evidence="3">JCVI_32_bin.24</strain>
    </source>
</reference>
<name>A0A930BR78_9RHOO</name>
<dbReference type="GO" id="GO:0047617">
    <property type="term" value="F:fatty acyl-CoA hydrolase activity"/>
    <property type="evidence" value="ECO:0007669"/>
    <property type="project" value="TreeGrafter"/>
</dbReference>
<gene>
    <name evidence="3" type="ORF">HXL68_02265</name>
</gene>
<dbReference type="AlphaFoldDB" id="A0A930BR78"/>
<dbReference type="Pfam" id="PF13279">
    <property type="entry name" value="4HBT_2"/>
    <property type="match status" value="1"/>
</dbReference>
<dbReference type="Gene3D" id="3.10.129.10">
    <property type="entry name" value="Hotdog Thioesterase"/>
    <property type="match status" value="1"/>
</dbReference>
<organism evidence="3 4">
    <name type="scientific">Dechloromonas agitata</name>
    <dbReference type="NCBI Taxonomy" id="73030"/>
    <lineage>
        <taxon>Bacteria</taxon>
        <taxon>Pseudomonadati</taxon>
        <taxon>Pseudomonadota</taxon>
        <taxon>Betaproteobacteria</taxon>
        <taxon>Rhodocyclales</taxon>
        <taxon>Azonexaceae</taxon>
        <taxon>Dechloromonas</taxon>
    </lineage>
</organism>
<evidence type="ECO:0000256" key="1">
    <source>
        <dbReference type="ARBA" id="ARBA00005953"/>
    </source>
</evidence>
<dbReference type="Proteomes" id="UP000718593">
    <property type="component" value="Unassembled WGS sequence"/>
</dbReference>